<evidence type="ECO:0000313" key="1">
    <source>
        <dbReference type="EMBL" id="KKT57831.1"/>
    </source>
</evidence>
<organism evidence="1 2">
    <name type="scientific">Candidatus Giovannonibacteria bacterium GW2011_GWB1_44_23</name>
    <dbReference type="NCBI Taxonomy" id="1618652"/>
    <lineage>
        <taxon>Bacteria</taxon>
        <taxon>Candidatus Giovannoniibacteriota</taxon>
    </lineage>
</organism>
<dbReference type="PATRIC" id="fig|1618652.3.peg.15"/>
<accession>A0A0G1IEK4</accession>
<dbReference type="AlphaFoldDB" id="A0A0G1IEK4"/>
<comment type="caution">
    <text evidence="1">The sequence shown here is derived from an EMBL/GenBank/DDBJ whole genome shotgun (WGS) entry which is preliminary data.</text>
</comment>
<dbReference type="GO" id="GO:0016740">
    <property type="term" value="F:transferase activity"/>
    <property type="evidence" value="ECO:0007669"/>
    <property type="project" value="UniProtKB-KW"/>
</dbReference>
<name>A0A0G1IEK4_9BACT</name>
<dbReference type="NCBIfam" id="TIGR03573">
    <property type="entry name" value="WbuX"/>
    <property type="match status" value="1"/>
</dbReference>
<evidence type="ECO:0000313" key="2">
    <source>
        <dbReference type="Proteomes" id="UP000033977"/>
    </source>
</evidence>
<dbReference type="EMBL" id="LCIN01000001">
    <property type="protein sequence ID" value="KKT57831.1"/>
    <property type="molecule type" value="Genomic_DNA"/>
</dbReference>
<sequence>MEKLDKQLESQPKEVKFCARCVVSNQRPRITFGADGVCSACQYAWKKHHEINWEKRGRELVALCDKYRSKDGSFDVVVPGSGGKDSGYTAHILKTKYGMHPLVVTWAPFIYTDIGWKNFQNFVKSGFTTINCFPNGILHRKLARIAFELKGDAWEPFAFGQKAYAFNMAIKFGIPLIFYGENGEAEYGGSTKDADKSYETIENWEEVHFKGAGIDKLLRAGLKMGVFDENEIKDKTFDLYRQPPLPEIKKLGARMHWLSYYKKWVPQENFYYAQKHTSFAVNESGRSEGTYSKYASLDDKTDGFHFYLAFIKFGIGRATSDAAHEIRDGHITREEGAALVKRYDGEFPKKYFKEFLEYLDIDEKRFWGIIDSYRQPHLWERAGANGEWKLKHQIN</sequence>
<protein>
    <submittedName>
        <fullName evidence="1">N-acetyl sugar amidotransferase</fullName>
    </submittedName>
</protein>
<proteinExistence type="predicted"/>
<gene>
    <name evidence="1" type="ORF">UW49_C0001G0015</name>
</gene>
<reference evidence="1 2" key="1">
    <citation type="journal article" date="2015" name="Nature">
        <title>rRNA introns, odd ribosomes, and small enigmatic genomes across a large radiation of phyla.</title>
        <authorList>
            <person name="Brown C.T."/>
            <person name="Hug L.A."/>
            <person name="Thomas B.C."/>
            <person name="Sharon I."/>
            <person name="Castelle C.J."/>
            <person name="Singh A."/>
            <person name="Wilkins M.J."/>
            <person name="Williams K.H."/>
            <person name="Banfield J.F."/>
        </authorList>
    </citation>
    <scope>NUCLEOTIDE SEQUENCE [LARGE SCALE GENOMIC DNA]</scope>
</reference>
<dbReference type="Proteomes" id="UP000033977">
    <property type="component" value="Unassembled WGS sequence"/>
</dbReference>
<dbReference type="SUPFAM" id="SSF52402">
    <property type="entry name" value="Adenine nucleotide alpha hydrolases-like"/>
    <property type="match status" value="1"/>
</dbReference>
<dbReference type="InterPro" id="IPR020022">
    <property type="entry name" value="N-acetyl_sugar_amidoTrfase"/>
</dbReference>
<keyword evidence="1" id="KW-0808">Transferase</keyword>